<name>A0AAE3ITK9_9BACI</name>
<keyword evidence="3" id="KW-1185">Reference proteome</keyword>
<dbReference type="RefSeq" id="WP_263073672.1">
    <property type="nucleotide sequence ID" value="NZ_JAOUSF010000004.1"/>
</dbReference>
<evidence type="ECO:0000313" key="2">
    <source>
        <dbReference type="EMBL" id="MCU9614393.1"/>
    </source>
</evidence>
<gene>
    <name evidence="2" type="ORF">OEV98_12685</name>
</gene>
<proteinExistence type="predicted"/>
<feature type="transmembrane region" description="Helical" evidence="1">
    <location>
        <begin position="31"/>
        <end position="49"/>
    </location>
</feature>
<evidence type="ECO:0000256" key="1">
    <source>
        <dbReference type="SAM" id="Phobius"/>
    </source>
</evidence>
<keyword evidence="1" id="KW-0812">Transmembrane</keyword>
<reference evidence="2" key="1">
    <citation type="submission" date="2022-10" db="EMBL/GenBank/DDBJ databases">
        <title>Description of Fervidibacillus gen. nov. in the family Fervidibacillaceae fam. nov. with two species, Fervidibacillus albus sp. nov., and Fervidibacillus halotolerans sp. nov., isolated from tidal flat sediments.</title>
        <authorList>
            <person name="Kwon K.K."/>
            <person name="Yang S.-H."/>
        </authorList>
    </citation>
    <scope>NUCLEOTIDE SEQUENCE</scope>
    <source>
        <strain evidence="2">JCM 19140</strain>
    </source>
</reference>
<accession>A0AAE3ITK9</accession>
<dbReference type="EMBL" id="JAOUSF010000004">
    <property type="protein sequence ID" value="MCU9614393.1"/>
    <property type="molecule type" value="Genomic_DNA"/>
</dbReference>
<keyword evidence="1" id="KW-1133">Transmembrane helix</keyword>
<protein>
    <submittedName>
        <fullName evidence="2">Uncharacterized protein</fullName>
    </submittedName>
</protein>
<dbReference type="Proteomes" id="UP001209318">
    <property type="component" value="Unassembled WGS sequence"/>
</dbReference>
<organism evidence="2 3">
    <name type="scientific">Perspicuibacillus lycopersici</name>
    <dbReference type="NCBI Taxonomy" id="1325689"/>
    <lineage>
        <taxon>Bacteria</taxon>
        <taxon>Bacillati</taxon>
        <taxon>Bacillota</taxon>
        <taxon>Bacilli</taxon>
        <taxon>Bacillales</taxon>
        <taxon>Bacillaceae</taxon>
        <taxon>Perspicuibacillus</taxon>
    </lineage>
</organism>
<keyword evidence="1" id="KW-0472">Membrane</keyword>
<evidence type="ECO:0000313" key="3">
    <source>
        <dbReference type="Proteomes" id="UP001209318"/>
    </source>
</evidence>
<sequence>MLKAIGVLFIFLLIAFFQVPQLIKTKLFRELWIFSFLLFFVAIITILRINNLFLPNPLEIVAFALDPLIRLFLPN</sequence>
<comment type="caution">
    <text evidence="2">The sequence shown here is derived from an EMBL/GenBank/DDBJ whole genome shotgun (WGS) entry which is preliminary data.</text>
</comment>
<dbReference type="AlphaFoldDB" id="A0AAE3ITK9"/>